<organism evidence="2">
    <name type="scientific">Clastoptera arizonana</name>
    <name type="common">Arizona spittle bug</name>
    <dbReference type="NCBI Taxonomy" id="38151"/>
    <lineage>
        <taxon>Eukaryota</taxon>
        <taxon>Metazoa</taxon>
        <taxon>Ecdysozoa</taxon>
        <taxon>Arthropoda</taxon>
        <taxon>Hexapoda</taxon>
        <taxon>Insecta</taxon>
        <taxon>Pterygota</taxon>
        <taxon>Neoptera</taxon>
        <taxon>Paraneoptera</taxon>
        <taxon>Hemiptera</taxon>
        <taxon>Auchenorrhyncha</taxon>
        <taxon>Cercopoidea</taxon>
        <taxon>Clastopteridae</taxon>
        <taxon>Clastoptera</taxon>
    </lineage>
</organism>
<dbReference type="Pfam" id="PF25037">
    <property type="entry name" value="VPS13_C"/>
    <property type="match status" value="1"/>
</dbReference>
<gene>
    <name evidence="2" type="ORF">g.33394</name>
</gene>
<name>A0A1B6C7B3_9HEMI</name>
<dbReference type="GO" id="GO:0006623">
    <property type="term" value="P:protein targeting to vacuole"/>
    <property type="evidence" value="ECO:0007669"/>
    <property type="project" value="TreeGrafter"/>
</dbReference>
<dbReference type="InterPro" id="IPR026847">
    <property type="entry name" value="VPS13"/>
</dbReference>
<dbReference type="AlphaFoldDB" id="A0A1B6C7B3"/>
<sequence length="229" mass="25195">MLGGVTSVFKQSYEGAANEGLSGFVSGIGKGLVGTVTKPVVGVLDFFSETASAVRDSSKSSSHQSPKRTRPPRCVTSPLGLLPVYSRKDSQGQEFLYSLNNRTYSEVFMAYETLRSGNDDLRIVISSELVRVFTCGPSNNSCSMVIEVHLRDLNSCIPLTMQDSSSTLHYIELSIRDVANQGLEAIKRPRVRCDNVNIANLVSQQINHARTMYTERQYTLVSTTDVIED</sequence>
<evidence type="ECO:0000313" key="2">
    <source>
        <dbReference type="EMBL" id="JAS09387.1"/>
    </source>
</evidence>
<protein>
    <recommendedName>
        <fullName evidence="1">Intermembrane lipid transfer protein VPS13-like C-terminal domain-containing protein</fullName>
    </recommendedName>
</protein>
<dbReference type="GO" id="GO:0045053">
    <property type="term" value="P:protein retention in Golgi apparatus"/>
    <property type="evidence" value="ECO:0007669"/>
    <property type="project" value="TreeGrafter"/>
</dbReference>
<dbReference type="InterPro" id="IPR056748">
    <property type="entry name" value="VPS13-like_C"/>
</dbReference>
<accession>A0A1B6C7B3</accession>
<proteinExistence type="predicted"/>
<feature type="domain" description="Intermembrane lipid transfer protein VPS13-like C-terminal" evidence="1">
    <location>
        <begin position="70"/>
        <end position="137"/>
    </location>
</feature>
<dbReference type="PANTHER" id="PTHR16166:SF141">
    <property type="entry name" value="INTERMEMBRANE LIPID TRANSFER PROTEIN VPS13D"/>
    <property type="match status" value="1"/>
</dbReference>
<dbReference type="PANTHER" id="PTHR16166">
    <property type="entry name" value="VACUOLAR PROTEIN SORTING-ASSOCIATED PROTEIN VPS13"/>
    <property type="match status" value="1"/>
</dbReference>
<dbReference type="EMBL" id="GEDC01027911">
    <property type="protein sequence ID" value="JAS09387.1"/>
    <property type="molecule type" value="Transcribed_RNA"/>
</dbReference>
<dbReference type="GO" id="GO:0007005">
    <property type="term" value="P:mitochondrion organization"/>
    <property type="evidence" value="ECO:0007669"/>
    <property type="project" value="TreeGrafter"/>
</dbReference>
<reference evidence="2" key="1">
    <citation type="submission" date="2015-12" db="EMBL/GenBank/DDBJ databases">
        <title>De novo transcriptome assembly of four potential Pierce s Disease insect vectors from Arizona vineyards.</title>
        <authorList>
            <person name="Tassone E.E."/>
        </authorList>
    </citation>
    <scope>NUCLEOTIDE SEQUENCE</scope>
</reference>
<evidence type="ECO:0000259" key="1">
    <source>
        <dbReference type="Pfam" id="PF25037"/>
    </source>
</evidence>